<dbReference type="AlphaFoldDB" id="A0AAW0C7X9"/>
<comment type="caution">
    <text evidence="3">The sequence shown here is derived from an EMBL/GenBank/DDBJ whole genome shotgun (WGS) entry which is preliminary data.</text>
</comment>
<gene>
    <name evidence="3" type="ORF">VNI00_012116</name>
</gene>
<accession>A0AAW0C7X9</accession>
<feature type="region of interest" description="Disordered" evidence="1">
    <location>
        <begin position="46"/>
        <end position="71"/>
    </location>
</feature>
<evidence type="ECO:0000313" key="3">
    <source>
        <dbReference type="EMBL" id="KAK7034709.1"/>
    </source>
</evidence>
<reference evidence="3 4" key="1">
    <citation type="submission" date="2024-01" db="EMBL/GenBank/DDBJ databases">
        <title>A draft genome for a cacao thread blight-causing isolate of Paramarasmius palmivorus.</title>
        <authorList>
            <person name="Baruah I.K."/>
            <person name="Bukari Y."/>
            <person name="Amoako-Attah I."/>
            <person name="Meinhardt L.W."/>
            <person name="Bailey B.A."/>
            <person name="Cohen S.P."/>
        </authorList>
    </citation>
    <scope>NUCLEOTIDE SEQUENCE [LARGE SCALE GENOMIC DNA]</scope>
    <source>
        <strain evidence="3 4">GH-12</strain>
    </source>
</reference>
<proteinExistence type="predicted"/>
<dbReference type="EMBL" id="JAYKXP010000055">
    <property type="protein sequence ID" value="KAK7034709.1"/>
    <property type="molecule type" value="Genomic_DNA"/>
</dbReference>
<keyword evidence="4" id="KW-1185">Reference proteome</keyword>
<dbReference type="InterPro" id="IPR003615">
    <property type="entry name" value="HNH_nuc"/>
</dbReference>
<sequence length="296" mass="33548">MTALPQDNPSVKGLRATALSAYNVCLKLEELSKTKTEQERIQARVLVKKYKGRTPPSSYHPSRPSSDKDKEKMELEIKEAPKDHKEAKRQALIRDGFKCVVTGIYDRRALQIPDIKTEAKNKRHPAGTVYTECVIYISTTTVDLIAPRKKYSASVLAVLKRFGYDVDRLNGEKVHSLFNVMTMEKNIHDAFDRLELWFEATEIKDCYRVETVPEYDPDRPPTIMFTSTSVLPAPSPELLALHAACAKVAHLSGAAAYIDELDEDTDDLPVLAHDGGSYEVFEQRYPSFFRFSPPFY</sequence>
<protein>
    <recommendedName>
        <fullName evidence="2">HNH nuclease domain-containing protein</fullName>
    </recommendedName>
</protein>
<feature type="domain" description="HNH nuclease" evidence="2">
    <location>
        <begin position="161"/>
        <end position="196"/>
    </location>
</feature>
<feature type="compositionally biased region" description="Low complexity" evidence="1">
    <location>
        <begin position="55"/>
        <end position="64"/>
    </location>
</feature>
<dbReference type="Pfam" id="PF13391">
    <property type="entry name" value="HNH_2"/>
    <property type="match status" value="1"/>
</dbReference>
<evidence type="ECO:0000259" key="2">
    <source>
        <dbReference type="Pfam" id="PF13391"/>
    </source>
</evidence>
<name>A0AAW0C7X9_9AGAR</name>
<dbReference type="Proteomes" id="UP001383192">
    <property type="component" value="Unassembled WGS sequence"/>
</dbReference>
<organism evidence="3 4">
    <name type="scientific">Paramarasmius palmivorus</name>
    <dbReference type="NCBI Taxonomy" id="297713"/>
    <lineage>
        <taxon>Eukaryota</taxon>
        <taxon>Fungi</taxon>
        <taxon>Dikarya</taxon>
        <taxon>Basidiomycota</taxon>
        <taxon>Agaricomycotina</taxon>
        <taxon>Agaricomycetes</taxon>
        <taxon>Agaricomycetidae</taxon>
        <taxon>Agaricales</taxon>
        <taxon>Marasmiineae</taxon>
        <taxon>Marasmiaceae</taxon>
        <taxon>Paramarasmius</taxon>
    </lineage>
</organism>
<evidence type="ECO:0000313" key="4">
    <source>
        <dbReference type="Proteomes" id="UP001383192"/>
    </source>
</evidence>
<evidence type="ECO:0000256" key="1">
    <source>
        <dbReference type="SAM" id="MobiDB-lite"/>
    </source>
</evidence>